<dbReference type="GO" id="GO:0000049">
    <property type="term" value="F:tRNA binding"/>
    <property type="evidence" value="ECO:0007669"/>
    <property type="project" value="UniProtKB-KW"/>
</dbReference>
<comment type="similarity">
    <text evidence="1">Belongs to the ABC transporter superfamily. ABCF family. Translational throttle EttA subfamily.</text>
</comment>
<evidence type="ECO:0000256" key="4">
    <source>
        <dbReference type="ARBA" id="ARBA00022730"/>
    </source>
</evidence>
<feature type="domain" description="ABC transporter" evidence="12">
    <location>
        <begin position="461"/>
        <end position="685"/>
    </location>
</feature>
<dbReference type="Pfam" id="PF00005">
    <property type="entry name" value="ABC_tran"/>
    <property type="match status" value="2"/>
</dbReference>
<dbReference type="GO" id="GO:0005524">
    <property type="term" value="F:ATP binding"/>
    <property type="evidence" value="ECO:0007669"/>
    <property type="project" value="UniProtKB-KW"/>
</dbReference>
<evidence type="ECO:0000256" key="9">
    <source>
        <dbReference type="ARBA" id="ARBA00022845"/>
    </source>
</evidence>
<dbReference type="InterPro" id="IPR017871">
    <property type="entry name" value="ABC_transporter-like_CS"/>
</dbReference>
<keyword evidence="5" id="KW-0677">Repeat</keyword>
<keyword evidence="6" id="KW-0547">Nucleotide-binding</keyword>
<evidence type="ECO:0000256" key="7">
    <source>
        <dbReference type="ARBA" id="ARBA00022801"/>
    </source>
</evidence>
<dbReference type="PATRIC" id="fig|1391654.3.peg.8749"/>
<dbReference type="GO" id="GO:0006417">
    <property type="term" value="P:regulation of translation"/>
    <property type="evidence" value="ECO:0007669"/>
    <property type="project" value="UniProtKB-KW"/>
</dbReference>
<name>A0A0K1Q831_9BACT</name>
<keyword evidence="3" id="KW-0820">tRNA-binding</keyword>
<dbReference type="FunFam" id="3.40.50.300:FF:000011">
    <property type="entry name" value="Putative ABC transporter ATP-binding component"/>
    <property type="match status" value="1"/>
</dbReference>
<evidence type="ECO:0000256" key="10">
    <source>
        <dbReference type="ARBA" id="ARBA00022884"/>
    </source>
</evidence>
<dbReference type="SMART" id="SM00382">
    <property type="entry name" value="AAA"/>
    <property type="match status" value="2"/>
</dbReference>
<evidence type="ECO:0000256" key="1">
    <source>
        <dbReference type="ARBA" id="ARBA00005868"/>
    </source>
</evidence>
<dbReference type="InterPro" id="IPR003439">
    <property type="entry name" value="ABC_transporter-like_ATP-bd"/>
</dbReference>
<dbReference type="PROSITE" id="PS50893">
    <property type="entry name" value="ABC_TRANSPORTER_2"/>
    <property type="match status" value="2"/>
</dbReference>
<dbReference type="KEGG" id="llu:AKJ09_08634"/>
<dbReference type="GO" id="GO:0006412">
    <property type="term" value="P:translation"/>
    <property type="evidence" value="ECO:0007669"/>
    <property type="project" value="UniProtKB-KW"/>
</dbReference>
<protein>
    <submittedName>
        <fullName evidence="13">ATPase component of ABC transporter</fullName>
    </submittedName>
</protein>
<dbReference type="PROSITE" id="PS00211">
    <property type="entry name" value="ABC_TRANSPORTER_1"/>
    <property type="match status" value="2"/>
</dbReference>
<evidence type="ECO:0000256" key="11">
    <source>
        <dbReference type="ARBA" id="ARBA00022917"/>
    </source>
</evidence>
<dbReference type="STRING" id="1391654.AKJ09_08634"/>
<proteinExistence type="inferred from homology"/>
<dbReference type="EMBL" id="CP012333">
    <property type="protein sequence ID" value="AKV01971.1"/>
    <property type="molecule type" value="Genomic_DNA"/>
</dbReference>
<dbReference type="CDD" id="cd03221">
    <property type="entry name" value="ABCF_EF-3"/>
    <property type="match status" value="2"/>
</dbReference>
<dbReference type="Gene3D" id="3.40.50.300">
    <property type="entry name" value="P-loop containing nucleotide triphosphate hydrolases"/>
    <property type="match status" value="2"/>
</dbReference>
<evidence type="ECO:0000256" key="2">
    <source>
        <dbReference type="ARBA" id="ARBA00022490"/>
    </source>
</evidence>
<dbReference type="FunFam" id="3.40.50.300:FF:000183">
    <property type="entry name" value="ABC transporter ATP-binding protein yjjK"/>
    <property type="match status" value="1"/>
</dbReference>
<keyword evidence="14" id="KW-1185">Reference proteome</keyword>
<dbReference type="Proteomes" id="UP000064967">
    <property type="component" value="Chromosome"/>
</dbReference>
<keyword evidence="9" id="KW-0810">Translation regulation</keyword>
<sequence>MRWGRLVDEFKEAPENNLLSLKDERAHWVASTAILVKTRPKSASGDGLFPSRFWTSSARGGFNVWGKVGLRITSGRFLAVAFLALPSIEPDVDEPDVTSPTSRRLLVRRLPRRAGPWESTRRSGVSANGQRKMPVLSAHDVTKAYGQKPLFDKATFTIRRGEKVALLGPNGTGKSTLLRVLAGLEPLDSGTIDRRRDASILYLPQEPQLDPERSPREIAREGLTLWHAAKSAYDEVSRRIGEGEMDDAVLAEQASLADDVERLGGWSRDHEVDEILEHLGVRDVERPVGSMSGGEKRRVALARILVAKPDLAIFDEPTNHLDAATITWLEQYLVREFPGAVLLVTHDRYVLDTVATRVLDLEYGQVTEYTKRNDAVGAFADFLEQKAERFAHAERVEANRQNFLRKEIEWLRRGPKARSTKQKARIQRAETAVNAEGLRVRGEVELGGLEAGSSRLGGTILEVVDVRLEMGERTLIEDLTLRLVKGNRVGIVGPNGAGKTTLLRLVTGELTPTSGTVKRGVQTKIAYFDQARTALMDDWTVFDNAAGREGADRTGAGPVTIGDRVMELRSYLELFLFDGAALRRKVSALSGGERARVALAVALKSGANVLLLDEPTNDLDIATLASLEELLENWPGCVLVVSHDRFFLDRVATSILAFEGDGKVQHYAGNWESYREQKREEEKFAKQGLKAAAGARR</sequence>
<keyword evidence="7" id="KW-0378">Hydrolase</keyword>
<evidence type="ECO:0000313" key="13">
    <source>
        <dbReference type="EMBL" id="AKV01971.1"/>
    </source>
</evidence>
<evidence type="ECO:0000256" key="3">
    <source>
        <dbReference type="ARBA" id="ARBA00022555"/>
    </source>
</evidence>
<dbReference type="AlphaFoldDB" id="A0A0K1Q831"/>
<feature type="domain" description="ABC transporter" evidence="12">
    <location>
        <begin position="136"/>
        <end position="388"/>
    </location>
</feature>
<keyword evidence="10" id="KW-0694">RNA-binding</keyword>
<accession>A0A0K1Q831</accession>
<evidence type="ECO:0000256" key="5">
    <source>
        <dbReference type="ARBA" id="ARBA00022737"/>
    </source>
</evidence>
<dbReference type="InterPro" id="IPR027417">
    <property type="entry name" value="P-loop_NTPase"/>
</dbReference>
<evidence type="ECO:0000259" key="12">
    <source>
        <dbReference type="PROSITE" id="PS50893"/>
    </source>
</evidence>
<dbReference type="GO" id="GO:0016887">
    <property type="term" value="F:ATP hydrolysis activity"/>
    <property type="evidence" value="ECO:0007669"/>
    <property type="project" value="InterPro"/>
</dbReference>
<organism evidence="13 14">
    <name type="scientific">Labilithrix luteola</name>
    <dbReference type="NCBI Taxonomy" id="1391654"/>
    <lineage>
        <taxon>Bacteria</taxon>
        <taxon>Pseudomonadati</taxon>
        <taxon>Myxococcota</taxon>
        <taxon>Polyangia</taxon>
        <taxon>Polyangiales</taxon>
        <taxon>Labilitrichaceae</taxon>
        <taxon>Labilithrix</taxon>
    </lineage>
</organism>
<dbReference type="InterPro" id="IPR051309">
    <property type="entry name" value="ABCF_ATPase"/>
</dbReference>
<dbReference type="PANTHER" id="PTHR42855:SF1">
    <property type="entry name" value="ABC TRANSPORTER DOMAIN-CONTAINING PROTEIN"/>
    <property type="match status" value="1"/>
</dbReference>
<keyword evidence="4" id="KW-0699">rRNA-binding</keyword>
<evidence type="ECO:0000256" key="6">
    <source>
        <dbReference type="ARBA" id="ARBA00022741"/>
    </source>
</evidence>
<dbReference type="PANTHER" id="PTHR42855">
    <property type="entry name" value="ABC TRANSPORTER ATP-BINDING SUBUNIT"/>
    <property type="match status" value="1"/>
</dbReference>
<dbReference type="InterPro" id="IPR003593">
    <property type="entry name" value="AAA+_ATPase"/>
</dbReference>
<reference evidence="13 14" key="1">
    <citation type="submission" date="2015-08" db="EMBL/GenBank/DDBJ databases">
        <authorList>
            <person name="Babu N.S."/>
            <person name="Beckwith C.J."/>
            <person name="Beseler K.G."/>
            <person name="Brison A."/>
            <person name="Carone J.V."/>
            <person name="Caskin T.P."/>
            <person name="Diamond M."/>
            <person name="Durham M.E."/>
            <person name="Foxe J.M."/>
            <person name="Go M."/>
            <person name="Henderson B.A."/>
            <person name="Jones I.B."/>
            <person name="McGettigan J.A."/>
            <person name="Micheletti S.J."/>
            <person name="Nasrallah M.E."/>
            <person name="Ortiz D."/>
            <person name="Piller C.R."/>
            <person name="Privatt S.R."/>
            <person name="Schneider S.L."/>
            <person name="Sharp S."/>
            <person name="Smith T.C."/>
            <person name="Stanton J.D."/>
            <person name="Ullery H.E."/>
            <person name="Wilson R.J."/>
            <person name="Serrano M.G."/>
            <person name="Buck G."/>
            <person name="Lee V."/>
            <person name="Wang Y."/>
            <person name="Carvalho R."/>
            <person name="Voegtly L."/>
            <person name="Shi R."/>
            <person name="Duckworth R."/>
            <person name="Johnson A."/>
            <person name="Loviza R."/>
            <person name="Walstead R."/>
            <person name="Shah Z."/>
            <person name="Kiflezghi M."/>
            <person name="Wade K."/>
            <person name="Ball S.L."/>
            <person name="Bradley K.W."/>
            <person name="Asai D.J."/>
            <person name="Bowman C.A."/>
            <person name="Russell D.A."/>
            <person name="Pope W.H."/>
            <person name="Jacobs-Sera D."/>
            <person name="Hendrix R.W."/>
            <person name="Hatfull G.F."/>
        </authorList>
    </citation>
    <scope>NUCLEOTIDE SEQUENCE [LARGE SCALE GENOMIC DNA]</scope>
    <source>
        <strain evidence="13 14">DSM 27648</strain>
    </source>
</reference>
<dbReference type="SUPFAM" id="SSF52540">
    <property type="entry name" value="P-loop containing nucleoside triphosphate hydrolases"/>
    <property type="match status" value="2"/>
</dbReference>
<keyword evidence="11" id="KW-0648">Protein biosynthesis</keyword>
<gene>
    <name evidence="13" type="ORF">AKJ09_08634</name>
</gene>
<evidence type="ECO:0000256" key="8">
    <source>
        <dbReference type="ARBA" id="ARBA00022840"/>
    </source>
</evidence>
<keyword evidence="2" id="KW-0963">Cytoplasm</keyword>
<dbReference type="GO" id="GO:0019843">
    <property type="term" value="F:rRNA binding"/>
    <property type="evidence" value="ECO:0007669"/>
    <property type="project" value="UniProtKB-KW"/>
</dbReference>
<keyword evidence="8" id="KW-0067">ATP-binding</keyword>
<evidence type="ECO:0000313" key="14">
    <source>
        <dbReference type="Proteomes" id="UP000064967"/>
    </source>
</evidence>